<dbReference type="CDD" id="cd12797">
    <property type="entry name" value="M23_peptidase"/>
    <property type="match status" value="1"/>
</dbReference>
<organism evidence="5 6">
    <name type="scientific">Candidatus Roizmanbacteria bacterium GW2011_GWA2_32_13</name>
    <dbReference type="NCBI Taxonomy" id="1618475"/>
    <lineage>
        <taxon>Bacteria</taxon>
        <taxon>Candidatus Roizmaniibacteriota</taxon>
    </lineage>
</organism>
<reference evidence="5 6" key="1">
    <citation type="journal article" date="2015" name="Nature">
        <title>rRNA introns, odd ribosomes, and small enigmatic genomes across a large radiation of phyla.</title>
        <authorList>
            <person name="Brown C.T."/>
            <person name="Hug L.A."/>
            <person name="Thomas B.C."/>
            <person name="Sharon I."/>
            <person name="Castelle C.J."/>
            <person name="Singh A."/>
            <person name="Wilkins M.J."/>
            <person name="Williams K.H."/>
            <person name="Banfield J.F."/>
        </authorList>
    </citation>
    <scope>NUCLEOTIDE SEQUENCE [LARGE SCALE GENOMIC DNA]</scope>
</reference>
<proteinExistence type="predicted"/>
<feature type="domain" description="M23ase beta-sheet core" evidence="4">
    <location>
        <begin position="293"/>
        <end position="398"/>
    </location>
</feature>
<feature type="signal peptide" evidence="3">
    <location>
        <begin position="1"/>
        <end position="19"/>
    </location>
</feature>
<accession>A0A0F9YXS7</accession>
<name>A0A0F9YXS7_9BACT</name>
<comment type="caution">
    <text evidence="5">The sequence shown here is derived from an EMBL/GenBank/DDBJ whole genome shotgun (WGS) entry which is preliminary data.</text>
</comment>
<evidence type="ECO:0000259" key="4">
    <source>
        <dbReference type="Pfam" id="PF01551"/>
    </source>
</evidence>
<feature type="chain" id="PRO_5002530470" evidence="3">
    <location>
        <begin position="20"/>
        <end position="422"/>
    </location>
</feature>
<gene>
    <name evidence="5" type="ORF">UR23_C0022G0004</name>
</gene>
<dbReference type="PANTHER" id="PTHR21666">
    <property type="entry name" value="PEPTIDASE-RELATED"/>
    <property type="match status" value="1"/>
</dbReference>
<keyword evidence="2" id="KW-0175">Coiled coil</keyword>
<dbReference type="SUPFAM" id="SSF57997">
    <property type="entry name" value="Tropomyosin"/>
    <property type="match status" value="1"/>
</dbReference>
<protein>
    <submittedName>
        <fullName evidence="5">Peptidase M23</fullName>
    </submittedName>
</protein>
<dbReference type="SUPFAM" id="SSF51261">
    <property type="entry name" value="Duplicated hybrid motif"/>
    <property type="match status" value="1"/>
</dbReference>
<dbReference type="AlphaFoldDB" id="A0A0F9YXS7"/>
<dbReference type="EMBL" id="LBOK01000022">
    <property type="protein sequence ID" value="KKP36254.1"/>
    <property type="molecule type" value="Genomic_DNA"/>
</dbReference>
<dbReference type="Gene3D" id="2.70.70.10">
    <property type="entry name" value="Glucose Permease (Domain IIA)"/>
    <property type="match status" value="1"/>
</dbReference>
<evidence type="ECO:0000256" key="1">
    <source>
        <dbReference type="ARBA" id="ARBA00022729"/>
    </source>
</evidence>
<dbReference type="GO" id="GO:0004222">
    <property type="term" value="F:metalloendopeptidase activity"/>
    <property type="evidence" value="ECO:0007669"/>
    <property type="project" value="TreeGrafter"/>
</dbReference>
<evidence type="ECO:0000256" key="3">
    <source>
        <dbReference type="SAM" id="SignalP"/>
    </source>
</evidence>
<dbReference type="Pfam" id="PF01551">
    <property type="entry name" value="Peptidase_M23"/>
    <property type="match status" value="1"/>
</dbReference>
<evidence type="ECO:0000313" key="6">
    <source>
        <dbReference type="Proteomes" id="UP000034349"/>
    </source>
</evidence>
<dbReference type="Proteomes" id="UP000034349">
    <property type="component" value="Unassembled WGS sequence"/>
</dbReference>
<evidence type="ECO:0000313" key="5">
    <source>
        <dbReference type="EMBL" id="KKP36254.1"/>
    </source>
</evidence>
<dbReference type="InterPro" id="IPR011055">
    <property type="entry name" value="Dup_hybrid_motif"/>
</dbReference>
<evidence type="ECO:0000256" key="2">
    <source>
        <dbReference type="SAM" id="Coils"/>
    </source>
</evidence>
<keyword evidence="1 3" id="KW-0732">Signal</keyword>
<feature type="coiled-coil region" evidence="2">
    <location>
        <begin position="158"/>
        <end position="192"/>
    </location>
</feature>
<dbReference type="InterPro" id="IPR050570">
    <property type="entry name" value="Cell_wall_metabolism_enzyme"/>
</dbReference>
<feature type="coiled-coil region" evidence="2">
    <location>
        <begin position="15"/>
        <end position="52"/>
    </location>
</feature>
<dbReference type="PANTHER" id="PTHR21666:SF289">
    <property type="entry name" value="L-ALA--D-GLU ENDOPEPTIDASE"/>
    <property type="match status" value="1"/>
</dbReference>
<dbReference type="InterPro" id="IPR016047">
    <property type="entry name" value="M23ase_b-sheet_dom"/>
</dbReference>
<dbReference type="Gene3D" id="6.10.250.3150">
    <property type="match status" value="1"/>
</dbReference>
<sequence length="422" mass="47907">MLKIFLIIAILFGTIPAYAANISDLENQLDELKQKDKELQEKSNQYKILVSEKEQEVDSFQSEVNYLSSKIQSAESDIARTNNNIYLTDLEIERIEIAIGSAINNIEEKKDYTSEVLKSIYKTDKITFLETMLTGNFEGFWASQQYLQSFQSKLNDSIDQLGILYKDLNRKKKNKNNELTELAELKNKQRIQENILNDQKDYKKNLLYKSESERKEFQTMLNNTQKQRTALINDILRIEDEVKRLKTFKLYVEAGKIPPPGVKIFIWPTDNIITTQGFGETSFARSGKGGYSFHNGIDIGSGIGDNVYAAAEGEIVGRNNNECKNNIGYNLGDFSCEGGWGNWIAIKHPNELVTLYTHLTSVLSSIKVGDRVEAKNVIGRVGSSGNVTGPHLHFSVYKEFFLVPKGYPGYNYSGTLNPLYYL</sequence>